<dbReference type="SUPFAM" id="SSF54060">
    <property type="entry name" value="His-Me finger endonucleases"/>
    <property type="match status" value="1"/>
</dbReference>
<dbReference type="EMBL" id="PNHQ01000002">
    <property type="protein sequence ID" value="PMC80453.1"/>
    <property type="molecule type" value="Genomic_DNA"/>
</dbReference>
<dbReference type="Pfam" id="PF13392">
    <property type="entry name" value="HNH_3"/>
    <property type="match status" value="1"/>
</dbReference>
<evidence type="ECO:0000313" key="3">
    <source>
        <dbReference type="Proteomes" id="UP000235701"/>
    </source>
</evidence>
<proteinExistence type="predicted"/>
<dbReference type="InterPro" id="IPR003615">
    <property type="entry name" value="HNH_nuc"/>
</dbReference>
<sequence length="202" mass="24227">MKYQYFDGIKFTLDENTGYYLNSTIRTRLHRYVWEFYNGKIPSGYEVHHVDHDKSNNDIENLKLLPRKEHLKYHASIAGKRNVENGLLDRIRPMTKEWHSSEDGREWHRKHYEKTKDKLHEEKEFICEQCGKTYISEVTGTNRFCSNKCKSKWRRDSGIDDETRICEYCGKEFRINKYSKSKTCSKSCSAKLRHKKRKSEVD</sequence>
<dbReference type="Proteomes" id="UP000235701">
    <property type="component" value="Unassembled WGS sequence"/>
</dbReference>
<protein>
    <submittedName>
        <fullName evidence="2">HNH endonuclease</fullName>
    </submittedName>
</protein>
<organism evidence="2 3">
    <name type="scientific">Aerococcus viridans</name>
    <dbReference type="NCBI Taxonomy" id="1377"/>
    <lineage>
        <taxon>Bacteria</taxon>
        <taxon>Bacillati</taxon>
        <taxon>Bacillota</taxon>
        <taxon>Bacilli</taxon>
        <taxon>Lactobacillales</taxon>
        <taxon>Aerococcaceae</taxon>
        <taxon>Aerococcus</taxon>
    </lineage>
</organism>
<keyword evidence="2" id="KW-0378">Hydrolase</keyword>
<evidence type="ECO:0000259" key="1">
    <source>
        <dbReference type="SMART" id="SM00507"/>
    </source>
</evidence>
<keyword evidence="2" id="KW-0540">Nuclease</keyword>
<dbReference type="SMART" id="SM00507">
    <property type="entry name" value="HNHc"/>
    <property type="match status" value="1"/>
</dbReference>
<dbReference type="CDD" id="cd00085">
    <property type="entry name" value="HNHc"/>
    <property type="match status" value="1"/>
</dbReference>
<dbReference type="OrthoDB" id="2298708at2"/>
<dbReference type="Gene3D" id="3.90.75.20">
    <property type="match status" value="1"/>
</dbReference>
<keyword evidence="2" id="KW-0255">Endonuclease</keyword>
<accession>A0A2N6UFW8</accession>
<dbReference type="AlphaFoldDB" id="A0A2N6UFW8"/>
<dbReference type="GO" id="GO:0004519">
    <property type="term" value="F:endonuclease activity"/>
    <property type="evidence" value="ECO:0007669"/>
    <property type="project" value="UniProtKB-KW"/>
</dbReference>
<feature type="domain" description="HNH nuclease" evidence="1">
    <location>
        <begin position="23"/>
        <end position="71"/>
    </location>
</feature>
<comment type="caution">
    <text evidence="2">The sequence shown here is derived from an EMBL/GenBank/DDBJ whole genome shotgun (WGS) entry which is preliminary data.</text>
</comment>
<reference evidence="2 3" key="1">
    <citation type="submission" date="2017-09" db="EMBL/GenBank/DDBJ databases">
        <title>Bacterial strain isolated from the female urinary microbiota.</title>
        <authorList>
            <person name="Thomas-White K."/>
            <person name="Kumar N."/>
            <person name="Forster S."/>
            <person name="Putonti C."/>
            <person name="Lawley T."/>
            <person name="Wolfe A.J."/>
        </authorList>
    </citation>
    <scope>NUCLEOTIDE SEQUENCE [LARGE SCALE GENOMIC DNA]</scope>
    <source>
        <strain evidence="2 3">UMB0240</strain>
    </source>
</reference>
<evidence type="ECO:0000313" key="2">
    <source>
        <dbReference type="EMBL" id="PMC80453.1"/>
    </source>
</evidence>
<keyword evidence="3" id="KW-1185">Reference proteome</keyword>
<name>A0A2N6UFW8_9LACT</name>
<dbReference type="RefSeq" id="WP_102198728.1">
    <property type="nucleotide sequence ID" value="NZ_PNHQ01000002.1"/>
</dbReference>
<dbReference type="InterPro" id="IPR044925">
    <property type="entry name" value="His-Me_finger_sf"/>
</dbReference>
<gene>
    <name evidence="2" type="ORF">CJ191_01200</name>
</gene>